<proteinExistence type="predicted"/>
<dbReference type="Proteomes" id="UP000619479">
    <property type="component" value="Unassembled WGS sequence"/>
</dbReference>
<keyword evidence="3" id="KW-1185">Reference proteome</keyword>
<reference evidence="2" key="1">
    <citation type="submission" date="2021-01" db="EMBL/GenBank/DDBJ databases">
        <title>Whole genome shotgun sequence of Actinoplanes cyaneus NBRC 14990.</title>
        <authorList>
            <person name="Komaki H."/>
            <person name="Tamura T."/>
        </authorList>
    </citation>
    <scope>NUCLEOTIDE SEQUENCE</scope>
    <source>
        <strain evidence="2">NBRC 14990</strain>
    </source>
</reference>
<dbReference type="InterPro" id="IPR005149">
    <property type="entry name" value="Tscrpt_reg_PadR_N"/>
</dbReference>
<dbReference type="PANTHER" id="PTHR33169:SF13">
    <property type="entry name" value="PADR-FAMILY TRANSCRIPTIONAL REGULATOR"/>
    <property type="match status" value="1"/>
</dbReference>
<dbReference type="Gene3D" id="1.10.10.10">
    <property type="entry name" value="Winged helix-like DNA-binding domain superfamily/Winged helix DNA-binding domain"/>
    <property type="match status" value="1"/>
</dbReference>
<feature type="domain" description="Transcription regulator PadR N-terminal" evidence="1">
    <location>
        <begin position="12"/>
        <end position="85"/>
    </location>
</feature>
<evidence type="ECO:0000313" key="3">
    <source>
        <dbReference type="Proteomes" id="UP000619479"/>
    </source>
</evidence>
<dbReference type="RefSeq" id="WP_203751845.1">
    <property type="nucleotide sequence ID" value="NZ_BAAAUC010000005.1"/>
</dbReference>
<comment type="caution">
    <text evidence="2">The sequence shown here is derived from an EMBL/GenBank/DDBJ whole genome shotgun (WGS) entry which is preliminary data.</text>
</comment>
<evidence type="ECO:0000259" key="1">
    <source>
        <dbReference type="Pfam" id="PF03551"/>
    </source>
</evidence>
<protein>
    <recommendedName>
        <fullName evidence="1">Transcription regulator PadR N-terminal domain-containing protein</fullName>
    </recommendedName>
</protein>
<dbReference type="InterPro" id="IPR036388">
    <property type="entry name" value="WH-like_DNA-bd_sf"/>
</dbReference>
<dbReference type="Pfam" id="PF03551">
    <property type="entry name" value="PadR"/>
    <property type="match status" value="1"/>
</dbReference>
<dbReference type="InterPro" id="IPR052509">
    <property type="entry name" value="Metal_resp_DNA-bind_regulator"/>
</dbReference>
<evidence type="ECO:0000313" key="2">
    <source>
        <dbReference type="EMBL" id="GID69426.1"/>
    </source>
</evidence>
<organism evidence="2 3">
    <name type="scientific">Actinoplanes cyaneus</name>
    <dbReference type="NCBI Taxonomy" id="52696"/>
    <lineage>
        <taxon>Bacteria</taxon>
        <taxon>Bacillati</taxon>
        <taxon>Actinomycetota</taxon>
        <taxon>Actinomycetes</taxon>
        <taxon>Micromonosporales</taxon>
        <taxon>Micromonosporaceae</taxon>
        <taxon>Actinoplanes</taxon>
    </lineage>
</organism>
<dbReference type="PANTHER" id="PTHR33169">
    <property type="entry name" value="PADR-FAMILY TRANSCRIPTIONAL REGULATOR"/>
    <property type="match status" value="1"/>
</dbReference>
<name>A0A919MFP5_9ACTN</name>
<dbReference type="SUPFAM" id="SSF46785">
    <property type="entry name" value="Winged helix' DNA-binding domain"/>
    <property type="match status" value="1"/>
</dbReference>
<dbReference type="InterPro" id="IPR036390">
    <property type="entry name" value="WH_DNA-bd_sf"/>
</dbReference>
<gene>
    <name evidence="2" type="ORF">Acy02nite_73070</name>
</gene>
<accession>A0A919MFP5</accession>
<dbReference type="AlphaFoldDB" id="A0A919MFP5"/>
<sequence>MAEPMRDPSFWVLTALAPEPRHGYGVIREVDRLSGGQVTLQAGTLYAALDRLTALGLIEADHEETVDGRPRRYYRLTSDGAAALDAETERRRAAVAAATAQLSARRRLGLNLGAS</sequence>
<dbReference type="EMBL" id="BOMH01000061">
    <property type="protein sequence ID" value="GID69426.1"/>
    <property type="molecule type" value="Genomic_DNA"/>
</dbReference>